<evidence type="ECO:0000256" key="2">
    <source>
        <dbReference type="ARBA" id="ARBA00007935"/>
    </source>
</evidence>
<dbReference type="AlphaFoldDB" id="A0A1H2FIL1"/>
<name>A0A1H2FIL1_9BACT</name>
<keyword evidence="5 8" id="KW-0812">Transmembrane</keyword>
<sequence length="340" mass="36661">MKKFGLMILVFLVTVFICLCTGRYPISPGHVVGLLLSGAGIESHGFAAPPEMMMIFWNIRVPRILLSIMIGAGISISGAVFQALFRNPLAAPDILGVTAGSCFGAALAIMFLTPLAWVIQTSAFIFGIVAVTLAYILASWSRDSSPSVLVISGIVISAVFQAGLSFIMYLANPYDQMAQIVFWIMGSFHMASWTKVQVTLPVLVPGIFLMTIFSWRLNIMTQGEEDVLSMGINIFRWRIFYVLVSTLMVACAVASVGTVAWIGLIVPHIARYLAGAEHSRLIPVTAVLGGVFLMVMDSVARSVMLSEIPISIVTSIFGAPFLGYLVISAGQARFGHESGR</sequence>
<dbReference type="InterPro" id="IPR000522">
    <property type="entry name" value="ABC_transptr_permease_BtuC"/>
</dbReference>
<feature type="transmembrane region" description="Helical" evidence="8">
    <location>
        <begin position="149"/>
        <end position="171"/>
    </location>
</feature>
<evidence type="ECO:0000256" key="8">
    <source>
        <dbReference type="SAM" id="Phobius"/>
    </source>
</evidence>
<gene>
    <name evidence="9" type="ORF">SAMN04487931_104176</name>
</gene>
<protein>
    <submittedName>
        <fullName evidence="9">Iron complex transport system permease protein</fullName>
    </submittedName>
</protein>
<evidence type="ECO:0000256" key="6">
    <source>
        <dbReference type="ARBA" id="ARBA00022989"/>
    </source>
</evidence>
<dbReference type="EMBL" id="FNLL01000004">
    <property type="protein sequence ID" value="SDU07119.1"/>
    <property type="molecule type" value="Genomic_DNA"/>
</dbReference>
<dbReference type="GO" id="GO:0033214">
    <property type="term" value="P:siderophore-iron import into cell"/>
    <property type="evidence" value="ECO:0007669"/>
    <property type="project" value="TreeGrafter"/>
</dbReference>
<keyword evidence="6 8" id="KW-1133">Transmembrane helix</keyword>
<dbReference type="Proteomes" id="UP000199608">
    <property type="component" value="Unassembled WGS sequence"/>
</dbReference>
<dbReference type="CDD" id="cd06550">
    <property type="entry name" value="TM_ABC_iron-siderophores_like"/>
    <property type="match status" value="1"/>
</dbReference>
<feature type="transmembrane region" description="Helical" evidence="8">
    <location>
        <begin position="93"/>
        <end position="111"/>
    </location>
</feature>
<dbReference type="RefSeq" id="WP_014956443.1">
    <property type="nucleotide sequence ID" value="NZ_FNLL01000004.1"/>
</dbReference>
<dbReference type="FunFam" id="1.10.3470.10:FF:000001">
    <property type="entry name" value="Vitamin B12 ABC transporter permease BtuC"/>
    <property type="match status" value="1"/>
</dbReference>
<feature type="transmembrane region" description="Helical" evidence="8">
    <location>
        <begin position="308"/>
        <end position="327"/>
    </location>
</feature>
<dbReference type="GO" id="GO:0005886">
    <property type="term" value="C:plasma membrane"/>
    <property type="evidence" value="ECO:0007669"/>
    <property type="project" value="UniProtKB-SubCell"/>
</dbReference>
<dbReference type="InterPro" id="IPR037294">
    <property type="entry name" value="ABC_BtuC-like"/>
</dbReference>
<keyword evidence="4" id="KW-1003">Cell membrane</keyword>
<feature type="transmembrane region" description="Helical" evidence="8">
    <location>
        <begin position="278"/>
        <end position="296"/>
    </location>
</feature>
<dbReference type="PANTHER" id="PTHR30472">
    <property type="entry name" value="FERRIC ENTEROBACTIN TRANSPORT SYSTEM PERMEASE PROTEIN"/>
    <property type="match status" value="1"/>
</dbReference>
<evidence type="ECO:0000256" key="4">
    <source>
        <dbReference type="ARBA" id="ARBA00022475"/>
    </source>
</evidence>
<accession>A0A1H2FIL1</accession>
<dbReference type="Gene3D" id="1.10.3470.10">
    <property type="entry name" value="ABC transporter involved in vitamin B12 uptake, BtuC"/>
    <property type="match status" value="1"/>
</dbReference>
<evidence type="ECO:0000256" key="3">
    <source>
        <dbReference type="ARBA" id="ARBA00022448"/>
    </source>
</evidence>
<proteinExistence type="inferred from homology"/>
<keyword evidence="10" id="KW-1185">Reference proteome</keyword>
<dbReference type="Pfam" id="PF01032">
    <property type="entry name" value="FecCD"/>
    <property type="match status" value="1"/>
</dbReference>
<keyword evidence="7 8" id="KW-0472">Membrane</keyword>
<dbReference type="PANTHER" id="PTHR30472:SF70">
    <property type="entry name" value="MOLYBDATE IMPORT SYSTEM PERMEASE PROTEIN MOLB"/>
    <property type="match status" value="1"/>
</dbReference>
<reference evidence="10" key="1">
    <citation type="submission" date="2016-10" db="EMBL/GenBank/DDBJ databases">
        <authorList>
            <person name="Varghese N."/>
            <person name="Submissions S."/>
        </authorList>
    </citation>
    <scope>NUCLEOTIDE SEQUENCE [LARGE SCALE GENOMIC DNA]</scope>
    <source>
        <strain evidence="10">DSM 3384</strain>
    </source>
</reference>
<dbReference type="GO" id="GO:0022857">
    <property type="term" value="F:transmembrane transporter activity"/>
    <property type="evidence" value="ECO:0007669"/>
    <property type="project" value="InterPro"/>
</dbReference>
<keyword evidence="3" id="KW-0813">Transport</keyword>
<dbReference type="SUPFAM" id="SSF81345">
    <property type="entry name" value="ABC transporter involved in vitamin B12 uptake, BtuC"/>
    <property type="match status" value="1"/>
</dbReference>
<evidence type="ECO:0000256" key="1">
    <source>
        <dbReference type="ARBA" id="ARBA00004651"/>
    </source>
</evidence>
<organism evidence="9 10">
    <name type="scientific">Desulfobacula phenolica</name>
    <dbReference type="NCBI Taxonomy" id="90732"/>
    <lineage>
        <taxon>Bacteria</taxon>
        <taxon>Pseudomonadati</taxon>
        <taxon>Thermodesulfobacteriota</taxon>
        <taxon>Desulfobacteria</taxon>
        <taxon>Desulfobacterales</taxon>
        <taxon>Desulfobacteraceae</taxon>
        <taxon>Desulfobacula</taxon>
    </lineage>
</organism>
<feature type="transmembrane region" description="Helical" evidence="8">
    <location>
        <begin position="239"/>
        <end position="266"/>
    </location>
</feature>
<evidence type="ECO:0000313" key="10">
    <source>
        <dbReference type="Proteomes" id="UP000199608"/>
    </source>
</evidence>
<feature type="transmembrane region" description="Helical" evidence="8">
    <location>
        <begin position="117"/>
        <end position="137"/>
    </location>
</feature>
<comment type="subcellular location">
    <subcellularLocation>
        <location evidence="1">Cell membrane</location>
        <topology evidence="1">Multi-pass membrane protein</topology>
    </subcellularLocation>
</comment>
<evidence type="ECO:0000256" key="7">
    <source>
        <dbReference type="ARBA" id="ARBA00023136"/>
    </source>
</evidence>
<evidence type="ECO:0000256" key="5">
    <source>
        <dbReference type="ARBA" id="ARBA00022692"/>
    </source>
</evidence>
<evidence type="ECO:0000313" key="9">
    <source>
        <dbReference type="EMBL" id="SDU07119.1"/>
    </source>
</evidence>
<feature type="transmembrane region" description="Helical" evidence="8">
    <location>
        <begin position="61"/>
        <end position="81"/>
    </location>
</feature>
<feature type="transmembrane region" description="Helical" evidence="8">
    <location>
        <begin position="200"/>
        <end position="219"/>
    </location>
</feature>
<comment type="similarity">
    <text evidence="2">Belongs to the binding-protein-dependent transport system permease family. FecCD subfamily.</text>
</comment>